<dbReference type="SUPFAM" id="SSF46626">
    <property type="entry name" value="Cytochrome c"/>
    <property type="match status" value="1"/>
</dbReference>
<organism evidence="8 9">
    <name type="scientific">Pukyongiella litopenaei</name>
    <dbReference type="NCBI Taxonomy" id="2605946"/>
    <lineage>
        <taxon>Bacteria</taxon>
        <taxon>Pseudomonadati</taxon>
        <taxon>Pseudomonadota</taxon>
        <taxon>Alphaproteobacteria</taxon>
        <taxon>Rhodobacterales</taxon>
        <taxon>Paracoccaceae</taxon>
        <taxon>Pukyongiella</taxon>
    </lineage>
</organism>
<dbReference type="EMBL" id="CP027665">
    <property type="protein sequence ID" value="AVO38287.1"/>
    <property type="molecule type" value="Genomic_DNA"/>
</dbReference>
<evidence type="ECO:0000259" key="7">
    <source>
        <dbReference type="PROSITE" id="PS51007"/>
    </source>
</evidence>
<dbReference type="InterPro" id="IPR009056">
    <property type="entry name" value="Cyt_c-like_dom"/>
</dbReference>
<keyword evidence="5 6" id="KW-0408">Iron</keyword>
<proteinExistence type="predicted"/>
<dbReference type="GO" id="GO:0009055">
    <property type="term" value="F:electron transfer activity"/>
    <property type="evidence" value="ECO:0007669"/>
    <property type="project" value="InterPro"/>
</dbReference>
<evidence type="ECO:0000313" key="9">
    <source>
        <dbReference type="Proteomes" id="UP000237655"/>
    </source>
</evidence>
<name>A0A2S0MR19_9RHOB</name>
<gene>
    <name evidence="8" type="ORF">C6Y53_11680</name>
</gene>
<keyword evidence="1" id="KW-0813">Transport</keyword>
<dbReference type="GO" id="GO:0020037">
    <property type="term" value="F:heme binding"/>
    <property type="evidence" value="ECO:0007669"/>
    <property type="project" value="InterPro"/>
</dbReference>
<dbReference type="Pfam" id="PF13442">
    <property type="entry name" value="Cytochrome_CBB3"/>
    <property type="match status" value="1"/>
</dbReference>
<keyword evidence="4" id="KW-0249">Electron transport</keyword>
<dbReference type="Gene3D" id="1.10.760.10">
    <property type="entry name" value="Cytochrome c-like domain"/>
    <property type="match status" value="1"/>
</dbReference>
<dbReference type="KEGG" id="thas:C6Y53_11680"/>
<keyword evidence="3 6" id="KW-0479">Metal-binding</keyword>
<dbReference type="PANTHER" id="PTHR40942">
    <property type="match status" value="1"/>
</dbReference>
<reference evidence="9" key="1">
    <citation type="submission" date="2018-03" db="EMBL/GenBank/DDBJ databases">
        <title>Genomic analysis of the strain SH-1 isolated from shrimp intestine.</title>
        <authorList>
            <person name="Kim Y.-S."/>
            <person name="Kim S.-E."/>
            <person name="Kim K.-H."/>
        </authorList>
    </citation>
    <scope>NUCLEOTIDE SEQUENCE [LARGE SCALE GENOMIC DNA]</scope>
    <source>
        <strain evidence="9">SH-1</strain>
    </source>
</reference>
<protein>
    <submittedName>
        <fullName evidence="8">C-type cytochrome</fullName>
    </submittedName>
</protein>
<evidence type="ECO:0000256" key="4">
    <source>
        <dbReference type="ARBA" id="ARBA00022982"/>
    </source>
</evidence>
<evidence type="ECO:0000256" key="1">
    <source>
        <dbReference type="ARBA" id="ARBA00022448"/>
    </source>
</evidence>
<sequence length="132" mass="13653">MKTNRKWLAAIVLAVAGVAAYSAVGLFGGAGAVAPPTSVQIAFADDASPADAALAEIYDRACRACHSVDGSGAPLTGHMADWQARETLRGGMQALLRSTRQGYRDMPAMGLCNDCSDDEFLGLIAFMKTGGA</sequence>
<evidence type="ECO:0000256" key="2">
    <source>
        <dbReference type="ARBA" id="ARBA00022617"/>
    </source>
</evidence>
<evidence type="ECO:0000256" key="6">
    <source>
        <dbReference type="PROSITE-ProRule" id="PRU00433"/>
    </source>
</evidence>
<dbReference type="Proteomes" id="UP000237655">
    <property type="component" value="Chromosome"/>
</dbReference>
<keyword evidence="9" id="KW-1185">Reference proteome</keyword>
<dbReference type="InterPro" id="IPR002323">
    <property type="entry name" value="Cyt_CIE"/>
</dbReference>
<dbReference type="RefSeq" id="WP_106472601.1">
    <property type="nucleotide sequence ID" value="NZ_CP027665.1"/>
</dbReference>
<dbReference type="PRINTS" id="PR00607">
    <property type="entry name" value="CYTCHROMECIE"/>
</dbReference>
<evidence type="ECO:0000256" key="3">
    <source>
        <dbReference type="ARBA" id="ARBA00022723"/>
    </source>
</evidence>
<evidence type="ECO:0000256" key="5">
    <source>
        <dbReference type="ARBA" id="ARBA00023004"/>
    </source>
</evidence>
<evidence type="ECO:0000313" key="8">
    <source>
        <dbReference type="EMBL" id="AVO38287.1"/>
    </source>
</evidence>
<feature type="domain" description="Cytochrome c" evidence="7">
    <location>
        <begin position="45"/>
        <end position="131"/>
    </location>
</feature>
<dbReference type="InterPro" id="IPR036909">
    <property type="entry name" value="Cyt_c-like_dom_sf"/>
</dbReference>
<dbReference type="PANTHER" id="PTHR40942:SF4">
    <property type="entry name" value="CYTOCHROME C5"/>
    <property type="match status" value="1"/>
</dbReference>
<accession>A0A2S0MR19</accession>
<keyword evidence="2 6" id="KW-0349">Heme</keyword>
<dbReference type="GO" id="GO:0005506">
    <property type="term" value="F:iron ion binding"/>
    <property type="evidence" value="ECO:0007669"/>
    <property type="project" value="InterPro"/>
</dbReference>
<dbReference type="AlphaFoldDB" id="A0A2S0MR19"/>
<dbReference type="PROSITE" id="PS51007">
    <property type="entry name" value="CYTC"/>
    <property type="match status" value="1"/>
</dbReference>